<keyword evidence="2" id="KW-0804">Transcription</keyword>
<organism evidence="2">
    <name type="scientific">Siphoviridae sp. ct2hZ16</name>
    <dbReference type="NCBI Taxonomy" id="2826276"/>
    <lineage>
        <taxon>Viruses</taxon>
        <taxon>Duplodnaviria</taxon>
        <taxon>Heunggongvirae</taxon>
        <taxon>Uroviricota</taxon>
        <taxon>Caudoviricetes</taxon>
    </lineage>
</organism>
<sequence length="77" mass="8827">MRTQSRRRPNDQLLGHQDNPFPPDAPDYPCCPICGQECETIFTIDNDIVGCDNCVTEDDFPGEDILELDPWEHAFCR</sequence>
<protein>
    <submittedName>
        <fullName evidence="2">DNA-directed RNA polymerase</fullName>
    </submittedName>
</protein>
<proteinExistence type="predicted"/>
<keyword evidence="2" id="KW-0240">DNA-directed RNA polymerase</keyword>
<evidence type="ECO:0000256" key="1">
    <source>
        <dbReference type="SAM" id="MobiDB-lite"/>
    </source>
</evidence>
<feature type="region of interest" description="Disordered" evidence="1">
    <location>
        <begin position="1"/>
        <end position="24"/>
    </location>
</feature>
<dbReference type="GO" id="GO:0000428">
    <property type="term" value="C:DNA-directed RNA polymerase complex"/>
    <property type="evidence" value="ECO:0007669"/>
    <property type="project" value="UniProtKB-KW"/>
</dbReference>
<reference evidence="2" key="1">
    <citation type="journal article" date="2021" name="Proc. Natl. Acad. Sci. U.S.A.">
        <title>A Catalog of Tens of Thousands of Viruses from Human Metagenomes Reveals Hidden Associations with Chronic Diseases.</title>
        <authorList>
            <person name="Tisza M.J."/>
            <person name="Buck C.B."/>
        </authorList>
    </citation>
    <scope>NUCLEOTIDE SEQUENCE</scope>
    <source>
        <strain evidence="2">Ct2hZ16</strain>
    </source>
</reference>
<name>A0A8S5QVD8_9CAUD</name>
<accession>A0A8S5QVD8</accession>
<evidence type="ECO:0000313" key="2">
    <source>
        <dbReference type="EMBL" id="DAE22785.1"/>
    </source>
</evidence>
<dbReference type="EMBL" id="BK015739">
    <property type="protein sequence ID" value="DAE22785.1"/>
    <property type="molecule type" value="Genomic_DNA"/>
</dbReference>